<dbReference type="PANTHER" id="PTHR47966:SF51">
    <property type="entry name" value="BETA-SITE APP-CLEAVING ENZYME, ISOFORM A-RELATED"/>
    <property type="match status" value="1"/>
</dbReference>
<name>A0A7C8MAV8_9PLEO</name>
<evidence type="ECO:0000313" key="7">
    <source>
        <dbReference type="Proteomes" id="UP000481861"/>
    </source>
</evidence>
<sequence>MVPPRGAQRVLLALLAVSTTLLWPGRAEAVEGRDSDRTAIAAPVSVAPNQDWDGIDGAWNTFSLRVGEPFQWARVGVSTASQQTWVVNSFACAHNETDEATGKKVAKFDDACNDSRGRTFNTSASTTWTDNGFFQLWLEKTLDLVGNGNFGYDTVGLGLPGEEGPTVKNVVVGTLITENFWLGHFGVNPKLTNFSAFKDPAPSYMTKLFEQKDIPSLSFGYTAGARYRLGTVLGSLTLGGYDAARLIPNDLTFGFAPDNERDIVVGVVGIHANTTTTTNVDLKKHDDFTMYIDSSIAELWLPVQVCHAFEEAFGLKYDNDTELYLVDNLLHETLLAQNASITFSIGQKWASDTIIDITLPYAALDLEAKPPYRGLENTTRYFPIRRGDNETQFVLGRTFLQEAYLTVDWERHNFSVSQVNWTYAPPKNIIPIISPSLTSDDSANSGSLPKGAIIGIAVGGGFIFALAACGIVWWLRRRRHSRNLAKAKAENKAKTATTSKAPSTEKPDEPPTSPIADPEEGSNVFPKAELPTEHTAAVELSPTTKDGDSGTFGIPSPVVEVENTERQIFEMPGDVPALQEVDGRQLSEKESMIARERRINGLGPTGPPLVSPLLEAPPRRVLISPSEVTMVNRTLPNVSPITPRAPRDGAFLEASDTFFQPAPPPRYPRDGRFLEAEDTLFSPISPLERSADTSRRRFSYEE</sequence>
<dbReference type="CDD" id="cd12087">
    <property type="entry name" value="TM_EGFR-like"/>
    <property type="match status" value="1"/>
</dbReference>
<dbReference type="Pfam" id="PF00026">
    <property type="entry name" value="Asp"/>
    <property type="match status" value="1"/>
</dbReference>
<feature type="chain" id="PRO_5028828327" evidence="4">
    <location>
        <begin position="30"/>
        <end position="702"/>
    </location>
</feature>
<dbReference type="GO" id="GO:0004190">
    <property type="term" value="F:aspartic-type endopeptidase activity"/>
    <property type="evidence" value="ECO:0007669"/>
    <property type="project" value="InterPro"/>
</dbReference>
<dbReference type="InterPro" id="IPR033121">
    <property type="entry name" value="PEPTIDASE_A1"/>
</dbReference>
<gene>
    <name evidence="6" type="ORF">BDV95DRAFT_489695</name>
</gene>
<feature type="domain" description="Peptidase A1" evidence="5">
    <location>
        <begin position="60"/>
        <end position="417"/>
    </location>
</feature>
<dbReference type="SUPFAM" id="SSF50630">
    <property type="entry name" value="Acid proteases"/>
    <property type="match status" value="1"/>
</dbReference>
<evidence type="ECO:0000256" key="4">
    <source>
        <dbReference type="SAM" id="SignalP"/>
    </source>
</evidence>
<keyword evidence="7" id="KW-1185">Reference proteome</keyword>
<feature type="region of interest" description="Disordered" evidence="2">
    <location>
        <begin position="485"/>
        <end position="526"/>
    </location>
</feature>
<dbReference type="InterPro" id="IPR021109">
    <property type="entry name" value="Peptidase_aspartic_dom_sf"/>
</dbReference>
<dbReference type="GO" id="GO:0006508">
    <property type="term" value="P:proteolysis"/>
    <property type="evidence" value="ECO:0007669"/>
    <property type="project" value="InterPro"/>
</dbReference>
<dbReference type="PANTHER" id="PTHR47966">
    <property type="entry name" value="BETA-SITE APP-CLEAVING ENZYME, ISOFORM A-RELATED"/>
    <property type="match status" value="1"/>
</dbReference>
<protein>
    <submittedName>
        <fullName evidence="6">Aspartic peptidase domain-containing protein</fullName>
    </submittedName>
</protein>
<evidence type="ECO:0000259" key="5">
    <source>
        <dbReference type="PROSITE" id="PS51767"/>
    </source>
</evidence>
<comment type="caution">
    <text evidence="6">The sequence shown here is derived from an EMBL/GenBank/DDBJ whole genome shotgun (WGS) entry which is preliminary data.</text>
</comment>
<evidence type="ECO:0000256" key="3">
    <source>
        <dbReference type="SAM" id="Phobius"/>
    </source>
</evidence>
<proteinExistence type="inferred from homology"/>
<dbReference type="Gene3D" id="2.40.70.10">
    <property type="entry name" value="Acid Proteases"/>
    <property type="match status" value="2"/>
</dbReference>
<keyword evidence="3" id="KW-1133">Transmembrane helix</keyword>
<comment type="similarity">
    <text evidence="1">Belongs to the peptidase A1 family.</text>
</comment>
<keyword evidence="3" id="KW-0812">Transmembrane</keyword>
<dbReference type="EMBL" id="JAADJZ010000007">
    <property type="protein sequence ID" value="KAF2873536.1"/>
    <property type="molecule type" value="Genomic_DNA"/>
</dbReference>
<organism evidence="6 7">
    <name type="scientific">Massariosphaeria phaeospora</name>
    <dbReference type="NCBI Taxonomy" id="100035"/>
    <lineage>
        <taxon>Eukaryota</taxon>
        <taxon>Fungi</taxon>
        <taxon>Dikarya</taxon>
        <taxon>Ascomycota</taxon>
        <taxon>Pezizomycotina</taxon>
        <taxon>Dothideomycetes</taxon>
        <taxon>Pleosporomycetidae</taxon>
        <taxon>Pleosporales</taxon>
        <taxon>Pleosporales incertae sedis</taxon>
        <taxon>Massariosphaeria</taxon>
    </lineage>
</organism>
<dbReference type="OrthoDB" id="4074350at2759"/>
<dbReference type="InterPro" id="IPR001461">
    <property type="entry name" value="Aspartic_peptidase_A1"/>
</dbReference>
<evidence type="ECO:0000256" key="1">
    <source>
        <dbReference type="ARBA" id="ARBA00007447"/>
    </source>
</evidence>
<dbReference type="PROSITE" id="PS51767">
    <property type="entry name" value="PEPTIDASE_A1"/>
    <property type="match status" value="1"/>
</dbReference>
<dbReference type="GO" id="GO:0000324">
    <property type="term" value="C:fungal-type vacuole"/>
    <property type="evidence" value="ECO:0007669"/>
    <property type="project" value="TreeGrafter"/>
</dbReference>
<evidence type="ECO:0000256" key="2">
    <source>
        <dbReference type="SAM" id="MobiDB-lite"/>
    </source>
</evidence>
<dbReference type="AlphaFoldDB" id="A0A7C8MAV8"/>
<feature type="transmembrane region" description="Helical" evidence="3">
    <location>
        <begin position="452"/>
        <end position="475"/>
    </location>
</feature>
<reference evidence="6 7" key="1">
    <citation type="submission" date="2020-01" db="EMBL/GenBank/DDBJ databases">
        <authorList>
            <consortium name="DOE Joint Genome Institute"/>
            <person name="Haridas S."/>
            <person name="Albert R."/>
            <person name="Binder M."/>
            <person name="Bloem J."/>
            <person name="Labutti K."/>
            <person name="Salamov A."/>
            <person name="Andreopoulos B."/>
            <person name="Baker S.E."/>
            <person name="Barry K."/>
            <person name="Bills G."/>
            <person name="Bluhm B.H."/>
            <person name="Cannon C."/>
            <person name="Castanera R."/>
            <person name="Culley D.E."/>
            <person name="Daum C."/>
            <person name="Ezra D."/>
            <person name="Gonzalez J.B."/>
            <person name="Henrissat B."/>
            <person name="Kuo A."/>
            <person name="Liang C."/>
            <person name="Lipzen A."/>
            <person name="Lutzoni F."/>
            <person name="Magnuson J."/>
            <person name="Mondo S."/>
            <person name="Nolan M."/>
            <person name="Ohm R."/>
            <person name="Pangilinan J."/>
            <person name="Park H.-J.H."/>
            <person name="Ramirez L."/>
            <person name="Alfaro M."/>
            <person name="Sun H."/>
            <person name="Tritt A."/>
            <person name="Yoshinaga Y."/>
            <person name="Zwiers L.-H.L."/>
            <person name="Turgeon B.G."/>
            <person name="Goodwin S.B."/>
            <person name="Spatafora J.W."/>
            <person name="Crous P.W."/>
            <person name="Grigoriev I.V."/>
        </authorList>
    </citation>
    <scope>NUCLEOTIDE SEQUENCE [LARGE SCALE GENOMIC DNA]</scope>
    <source>
        <strain evidence="6 7">CBS 611.86</strain>
    </source>
</reference>
<keyword evidence="4" id="KW-0732">Signal</keyword>
<feature type="signal peptide" evidence="4">
    <location>
        <begin position="1"/>
        <end position="29"/>
    </location>
</feature>
<accession>A0A7C8MAV8</accession>
<keyword evidence="3" id="KW-0472">Membrane</keyword>
<evidence type="ECO:0000313" key="6">
    <source>
        <dbReference type="EMBL" id="KAF2873536.1"/>
    </source>
</evidence>
<dbReference type="Proteomes" id="UP000481861">
    <property type="component" value="Unassembled WGS sequence"/>
</dbReference>